<feature type="compositionally biased region" description="Acidic residues" evidence="1">
    <location>
        <begin position="205"/>
        <end position="217"/>
    </location>
</feature>
<keyword evidence="2" id="KW-1185">Reference proteome</keyword>
<reference evidence="3" key="1">
    <citation type="submission" date="2025-08" db="UniProtKB">
        <authorList>
            <consortium name="RefSeq"/>
        </authorList>
    </citation>
    <scope>IDENTIFICATION</scope>
    <source>
        <tissue evidence="3">Fruit stalk</tissue>
    </source>
</reference>
<feature type="compositionally biased region" description="Basic and acidic residues" evidence="1">
    <location>
        <begin position="235"/>
        <end position="248"/>
    </location>
</feature>
<feature type="region of interest" description="Disordered" evidence="1">
    <location>
        <begin position="178"/>
        <end position="313"/>
    </location>
</feature>
<dbReference type="PANTHER" id="PTHR37733:SF1">
    <property type="entry name" value="SMAD_FHA DOMAIN-CONTAINING PROTEIN"/>
    <property type="match status" value="1"/>
</dbReference>
<dbReference type="OrthoDB" id="688570at2759"/>
<dbReference type="PANTHER" id="PTHR37733">
    <property type="entry name" value="SMAD/FHA DOMAIN-CONTAINING PROTEIN"/>
    <property type="match status" value="1"/>
</dbReference>
<sequence>MMEVEGADGSKLALKSGSKTIFGRGLGFNTSDRIVSRRHILLELETPVDNKGETQKAPRVSFEVTGKNPIWVRSRTKGAIKVFKKSEKGELADGDWFCVSGRIPVWFVLKRSEENGKEEEETDLGSDNGAESVDIEDIDPVKEFGFLVMGHEFDQYPNQRIRNIKNWDWFLEEYEKGKDSEDGDDEAVEGRRRGSKGKKRRKGDNDDDWTGESEDEIKEVTTKGRNVRRSVYSTRSKDRGMLKKDGGKNRSYAQKKTICAGEEGGVDDDDETLGGFIVEDDDDDLELEDEYSELDEQEEEDFDDEDEDNEDDE</sequence>
<dbReference type="AlphaFoldDB" id="A0A6P5WGD1"/>
<protein>
    <submittedName>
        <fullName evidence="3">HIV Tat-specific factor 1 homolog</fullName>
    </submittedName>
</protein>
<gene>
    <name evidence="3" type="primary">LOC111274635</name>
</gene>
<name>A0A6P5WGD1_DURZI</name>
<feature type="compositionally biased region" description="Acidic residues" evidence="1">
    <location>
        <begin position="264"/>
        <end position="313"/>
    </location>
</feature>
<evidence type="ECO:0000313" key="3">
    <source>
        <dbReference type="RefSeq" id="XP_022715145.1"/>
    </source>
</evidence>
<dbReference type="CDD" id="cd22671">
    <property type="entry name" value="FHA_APTX-like"/>
    <property type="match status" value="1"/>
</dbReference>
<proteinExistence type="predicted"/>
<dbReference type="KEGG" id="dzi:111274635"/>
<dbReference type="InterPro" id="IPR008984">
    <property type="entry name" value="SMAD_FHA_dom_sf"/>
</dbReference>
<dbReference type="GeneID" id="111274635"/>
<dbReference type="SUPFAM" id="SSF49879">
    <property type="entry name" value="SMAD/FHA domain"/>
    <property type="match status" value="1"/>
</dbReference>
<accession>A0A6P5WGD1</accession>
<evidence type="ECO:0000256" key="1">
    <source>
        <dbReference type="SAM" id="MobiDB-lite"/>
    </source>
</evidence>
<evidence type="ECO:0000313" key="2">
    <source>
        <dbReference type="Proteomes" id="UP000515121"/>
    </source>
</evidence>
<feature type="compositionally biased region" description="Basic residues" evidence="1">
    <location>
        <begin position="193"/>
        <end position="202"/>
    </location>
</feature>
<organism evidence="2 3">
    <name type="scientific">Durio zibethinus</name>
    <name type="common">Durian</name>
    <dbReference type="NCBI Taxonomy" id="66656"/>
    <lineage>
        <taxon>Eukaryota</taxon>
        <taxon>Viridiplantae</taxon>
        <taxon>Streptophyta</taxon>
        <taxon>Embryophyta</taxon>
        <taxon>Tracheophyta</taxon>
        <taxon>Spermatophyta</taxon>
        <taxon>Magnoliopsida</taxon>
        <taxon>eudicotyledons</taxon>
        <taxon>Gunneridae</taxon>
        <taxon>Pentapetalae</taxon>
        <taxon>rosids</taxon>
        <taxon>malvids</taxon>
        <taxon>Malvales</taxon>
        <taxon>Malvaceae</taxon>
        <taxon>Helicteroideae</taxon>
        <taxon>Durio</taxon>
    </lineage>
</organism>
<dbReference type="RefSeq" id="XP_022715145.1">
    <property type="nucleotide sequence ID" value="XM_022859410.1"/>
</dbReference>
<dbReference type="Proteomes" id="UP000515121">
    <property type="component" value="Unplaced"/>
</dbReference>
<dbReference type="Gene3D" id="2.60.200.20">
    <property type="match status" value="1"/>
</dbReference>